<protein>
    <submittedName>
        <fullName evidence="2">Uncharacterized protein</fullName>
    </submittedName>
</protein>
<comment type="caution">
    <text evidence="2">The sequence shown here is derived from an EMBL/GenBank/DDBJ whole genome shotgun (WGS) entry which is preliminary data.</text>
</comment>
<gene>
    <name evidence="2" type="ORF">CQA62_04195</name>
</gene>
<sequence>MRKSLNFILLLIIGGLTLGIFFSSPEQWSKKITLDVLDLFPNGTEREWVDLQRKFSDSKLIYVSKKNSTHFEEFIKEVALLPNVAVVHQDLKPNTFFQDFLNKNYFYVGTLKPNTMEGSQMAQALIESASSVKFNPLDPLGIIEIPNITQDFMYKGEPYVIIEMKSSDATKVHLLYEEFAPMAKKYGIKHYFSPLFMSVENPQLIMDEVNVLMIFSAGFFLLLYFVILRMPFLTFNMIATILFSNLIAVYTLLLIYPSVSIMSLSFGIGISNICIDYLMHHHFLGFYTQGKIRFNSPVFYGFITTLVGFFVCLFIPFPLLNQLALYAMINLGVAYLCFGFLYQKIGFASPKMYQKLETISFNYISPFYFLLLSVVLIGIMSFKISADFDLSKLDYQNTAMNEQKEFFAQLQENQKPYLFYASNINGLIAKAKEISQTLSAPLALAILPTKAEIKKRERYYKSMSFYDFMKRYDDALYQISKSDPHLAQTLSYAYRNIPKFQDELNFDELSVMGFRIVKQQDQYYAQGYTLDLQKLEHLLDVNISQTQDLITKITGGIYAPMVSILGLAFMAMVVLLAISTRGDFLNALSFILFPFACVMCYLSLTTPINIMHLFALLIVVVVSVDYGIYHTKESGTLGARSAILFSTLTTLFSFGFFLLSNTRALSSFGEVICLGMGCLLILIFLQKDRI</sequence>
<feature type="transmembrane region" description="Helical" evidence="1">
    <location>
        <begin position="557"/>
        <end position="578"/>
    </location>
</feature>
<feature type="transmembrane region" description="Helical" evidence="1">
    <location>
        <begin position="585"/>
        <end position="604"/>
    </location>
</feature>
<organism evidence="2 3">
    <name type="scientific">Helicobacter cholecystus</name>
    <dbReference type="NCBI Taxonomy" id="45498"/>
    <lineage>
        <taxon>Bacteria</taxon>
        <taxon>Pseudomonadati</taxon>
        <taxon>Campylobacterota</taxon>
        <taxon>Epsilonproteobacteria</taxon>
        <taxon>Campylobacterales</taxon>
        <taxon>Helicobacteraceae</taxon>
        <taxon>Helicobacter</taxon>
    </lineage>
</organism>
<keyword evidence="3" id="KW-1185">Reference proteome</keyword>
<evidence type="ECO:0000313" key="3">
    <source>
        <dbReference type="Proteomes" id="UP000257067"/>
    </source>
</evidence>
<name>A0A3D8IVJ5_9HELI</name>
<feature type="transmembrane region" description="Helical" evidence="1">
    <location>
        <begin position="363"/>
        <end position="382"/>
    </location>
</feature>
<feature type="transmembrane region" description="Helical" evidence="1">
    <location>
        <begin position="298"/>
        <end position="317"/>
    </location>
</feature>
<keyword evidence="1" id="KW-0812">Transmembrane</keyword>
<dbReference type="OrthoDB" id="5337472at2"/>
<feature type="transmembrane region" description="Helical" evidence="1">
    <location>
        <begin position="323"/>
        <end position="342"/>
    </location>
</feature>
<dbReference type="RefSeq" id="WP_104724682.1">
    <property type="nucleotide sequence ID" value="NZ_FZNE01000004.1"/>
</dbReference>
<accession>A0A3D8IVJ5</accession>
<evidence type="ECO:0000313" key="2">
    <source>
        <dbReference type="EMBL" id="RDU69043.1"/>
    </source>
</evidence>
<keyword evidence="1" id="KW-0472">Membrane</keyword>
<keyword evidence="1" id="KW-1133">Transmembrane helix</keyword>
<dbReference type="AlphaFoldDB" id="A0A3D8IVJ5"/>
<evidence type="ECO:0000256" key="1">
    <source>
        <dbReference type="SAM" id="Phobius"/>
    </source>
</evidence>
<feature type="transmembrane region" description="Helical" evidence="1">
    <location>
        <begin position="665"/>
        <end position="685"/>
    </location>
</feature>
<feature type="transmembrane region" description="Helical" evidence="1">
    <location>
        <begin position="641"/>
        <end position="659"/>
    </location>
</feature>
<feature type="transmembrane region" description="Helical" evidence="1">
    <location>
        <begin position="261"/>
        <end position="278"/>
    </location>
</feature>
<dbReference type="EMBL" id="NXLU01000004">
    <property type="protein sequence ID" value="RDU69043.1"/>
    <property type="molecule type" value="Genomic_DNA"/>
</dbReference>
<proteinExistence type="predicted"/>
<feature type="transmembrane region" description="Helical" evidence="1">
    <location>
        <begin position="235"/>
        <end position="255"/>
    </location>
</feature>
<dbReference type="Proteomes" id="UP000257067">
    <property type="component" value="Unassembled WGS sequence"/>
</dbReference>
<reference evidence="2 3" key="1">
    <citation type="submission" date="2018-04" db="EMBL/GenBank/DDBJ databases">
        <title>Novel Campyloabacter and Helicobacter Species and Strains.</title>
        <authorList>
            <person name="Mannion A.J."/>
            <person name="Shen Z."/>
            <person name="Fox J.G."/>
        </authorList>
    </citation>
    <scope>NUCLEOTIDE SEQUENCE [LARGE SCALE GENOMIC DNA]</scope>
    <source>
        <strain evidence="2 3">ATCC 700242</strain>
    </source>
</reference>
<dbReference type="SUPFAM" id="SSF82866">
    <property type="entry name" value="Multidrug efflux transporter AcrB transmembrane domain"/>
    <property type="match status" value="2"/>
</dbReference>
<feature type="transmembrane region" description="Helical" evidence="1">
    <location>
        <begin position="209"/>
        <end position="228"/>
    </location>
</feature>
<feature type="transmembrane region" description="Helical" evidence="1">
    <location>
        <begin position="610"/>
        <end position="629"/>
    </location>
</feature>